<protein>
    <submittedName>
        <fullName evidence="5">DEPDC5 protein C-terminal domain-containing protein</fullName>
    </submittedName>
</protein>
<feature type="region of interest" description="Disordered" evidence="1">
    <location>
        <begin position="525"/>
        <end position="550"/>
    </location>
</feature>
<dbReference type="WBParaSite" id="PSU_v2.g10430.t1">
    <property type="protein sequence ID" value="PSU_v2.g10430.t1"/>
    <property type="gene ID" value="PSU_v2.g10430"/>
</dbReference>
<organism evidence="4 5">
    <name type="scientific">Panagrolaimus superbus</name>
    <dbReference type="NCBI Taxonomy" id="310955"/>
    <lineage>
        <taxon>Eukaryota</taxon>
        <taxon>Metazoa</taxon>
        <taxon>Ecdysozoa</taxon>
        <taxon>Nematoda</taxon>
        <taxon>Chromadorea</taxon>
        <taxon>Rhabditida</taxon>
        <taxon>Tylenchina</taxon>
        <taxon>Panagrolaimomorpha</taxon>
        <taxon>Panagrolaimoidea</taxon>
        <taxon>Panagrolaimidae</taxon>
        <taxon>Panagrolaimus</taxon>
    </lineage>
</organism>
<evidence type="ECO:0000259" key="3">
    <source>
        <dbReference type="Pfam" id="PF19418"/>
    </source>
</evidence>
<evidence type="ECO:0000256" key="1">
    <source>
        <dbReference type="SAM" id="MobiDB-lite"/>
    </source>
</evidence>
<feature type="domain" description="DEPDC5 C-terminal" evidence="3">
    <location>
        <begin position="1220"/>
        <end position="1352"/>
    </location>
</feature>
<name>A0A914XT31_9BILA</name>
<feature type="compositionally biased region" description="Polar residues" evidence="1">
    <location>
        <begin position="530"/>
        <end position="542"/>
    </location>
</feature>
<proteinExistence type="predicted"/>
<dbReference type="GO" id="GO:0010508">
    <property type="term" value="P:positive regulation of autophagy"/>
    <property type="evidence" value="ECO:0007669"/>
    <property type="project" value="TreeGrafter"/>
</dbReference>
<evidence type="ECO:0000259" key="2">
    <source>
        <dbReference type="Pfam" id="PF12257"/>
    </source>
</evidence>
<dbReference type="GO" id="GO:1990130">
    <property type="term" value="C:GATOR1 complex"/>
    <property type="evidence" value="ECO:0007669"/>
    <property type="project" value="TreeGrafter"/>
</dbReference>
<reference evidence="5" key="1">
    <citation type="submission" date="2022-11" db="UniProtKB">
        <authorList>
            <consortium name="WormBaseParasite"/>
        </authorList>
    </citation>
    <scope>IDENTIFICATION</scope>
</reference>
<feature type="region of interest" description="Disordered" evidence="1">
    <location>
        <begin position="648"/>
        <end position="696"/>
    </location>
</feature>
<dbReference type="PANTHER" id="PTHR13179:SF8">
    <property type="entry name" value="GATOR COMPLEX PROTEIN DEPDC5"/>
    <property type="match status" value="1"/>
</dbReference>
<accession>A0A914XT31</accession>
<evidence type="ECO:0000313" key="5">
    <source>
        <dbReference type="WBParaSite" id="PSU_v2.g10430.t1"/>
    </source>
</evidence>
<dbReference type="Proteomes" id="UP000887577">
    <property type="component" value="Unplaced"/>
</dbReference>
<dbReference type="GO" id="GO:1904262">
    <property type="term" value="P:negative regulation of TORC1 signaling"/>
    <property type="evidence" value="ECO:0007669"/>
    <property type="project" value="TreeGrafter"/>
</dbReference>
<dbReference type="InterPro" id="IPR048255">
    <property type="entry name" value="IML1_N"/>
</dbReference>
<dbReference type="InterPro" id="IPR045838">
    <property type="entry name" value="DEPDC5_CTD"/>
</dbReference>
<keyword evidence="4" id="KW-1185">Reference proteome</keyword>
<dbReference type="Pfam" id="PF19418">
    <property type="entry name" value="DEPDC5_CTD"/>
    <property type="match status" value="1"/>
</dbReference>
<dbReference type="GO" id="GO:0005096">
    <property type="term" value="F:GTPase activator activity"/>
    <property type="evidence" value="ECO:0007669"/>
    <property type="project" value="InterPro"/>
</dbReference>
<dbReference type="GO" id="GO:0034198">
    <property type="term" value="P:cellular response to amino acid starvation"/>
    <property type="evidence" value="ECO:0007669"/>
    <property type="project" value="TreeGrafter"/>
</dbReference>
<feature type="compositionally biased region" description="Polar residues" evidence="1">
    <location>
        <begin position="656"/>
        <end position="667"/>
    </location>
</feature>
<feature type="compositionally biased region" description="Basic and acidic residues" evidence="1">
    <location>
        <begin position="563"/>
        <end position="576"/>
    </location>
</feature>
<dbReference type="InterPro" id="IPR027244">
    <property type="entry name" value="IML1"/>
</dbReference>
<sequence>MSGQNYDIRDYPVQDIVLEEPDFDDGFDPDKYILIMLHYHTDDSVEFNSRLWPGIQVGDLLEIRSTVTGEKFICRLDIDTAKEVRGCKDNLFHAPSKLFDIVKHAFPNRTEVYLRKIDKDNVTLDSIELTFKEQYVSRTDMWRFKQCMIDTVVHVTKVEHWLGIKCTVSDLWQGGDMKYSGYVSEKTRVVFRSSSSQVLIFIQFSAEMWDMDAQGDLYFERCCMGFLPKLFVRWAEHSCAHHVSLIVVSRWYFNEKLMTDEMRHQLSGNIDHQKRYYQDFYKLVVQNEHYSDWKHVLNKLKEAFFLYKASIQNYLTANFPSYIGNDDEPLIEISVASDGNFLEVLNLSMNSFFVYHSDRRFETTGQQILFVTPGGGVFHVDRNMVNLTKQRLIDMGISLDIVCLGEQPYHAVPLFIFRGEMGNDVYEDYFIPHWMNYSYYHNKPRSSVGPTIKRRVNYPDIGLKSENVKMTIIPSIDEEFDENVDDPYTKYDEKQCEMTHSFAQQNVLLQELCRDMDVQYLLEEEHQQNDIRGNTPQRTTHNSGDRPIVGSFEDARNALEEYAEEGRAGSLEDNKRGTPQPQSTPQPFINPNWEPVRALINPFRPEDYIVRITANRRRWIHVFPVDRLGRAKLAHHYVVGTSTKSILKSVEPLPPSDSQIGNSTHNSPAHRPISPQTPPIDFRDPRDPTNASRVTGRGAKGITTVWAWGSTGEEKWNPDMEIGMDWKSLIRSGLLPLTTDFFPDSRSLSDYLLSEHKVEVETEDVRKWVPMERRCDITDAELLQILFEQLIYQRLQRGYQIVVLPIVFIEDATRDLIPDMARRAFKHCKQQCTLSLNHIYHRIMIIEHTQYVMLQHFAPKSMNTKGIENDKNRYGESEKLQIYNYMFQVPDDFNYTASATSFKHHNLDKINWSGLDACVQTRNNPGHYMDVLKCFSCRFLLVPNIDYLISVAMSEQRGDVFNFNEIIHAEKFEFNFVRFVELINRMKNNAVAQHPRQPSVASSGPSTDKQAQEFLDQHIASFPQFISINIIPELKASEPDRIVKEYLGMVLEYPLQHTITGDVLPPNVIVSYDFILWIRSSVLGLERRAAAIEFCQKLVTDKKIRILQRPESFIAFDGNRFENVQFSTDKFHLGFILYGVKTDYCYTQEHFDELASQVNVNEIIQVEVVEDKNLLDDRDVEIGRCQSHKQKNKVPKCMVRMQEASMEFSQAVHVRDPKNSYVEWGRILAESMYTTGKAYEIWVKWLMATGQTVVDIVLKNWARGGSRIGFHLFAVPEDMFAEPTNPLSSPLRCPIFVPVNTAVIPKASFDFIMRRAIKAFGFIPIKCPEHFNKKEQKSELQYVHMCGGMLVKYEPHLKRFLWSWNHMFSQLYRSPICTESFLDMMLKDFREFFDDKSSRLSKFIFNNYCNLSNFKPTELSSVLRSDNFLFDGTWETLEDIQNASNTCAIKDGILKFLIKLEHSPL</sequence>
<dbReference type="GO" id="GO:0005765">
    <property type="term" value="C:lysosomal membrane"/>
    <property type="evidence" value="ECO:0007669"/>
    <property type="project" value="TreeGrafter"/>
</dbReference>
<dbReference type="Pfam" id="PF12257">
    <property type="entry name" value="IML1"/>
    <property type="match status" value="1"/>
</dbReference>
<dbReference type="PANTHER" id="PTHR13179">
    <property type="entry name" value="DEP DOMAIN CONTAINING PROTEIN 5"/>
    <property type="match status" value="1"/>
</dbReference>
<evidence type="ECO:0000313" key="4">
    <source>
        <dbReference type="Proteomes" id="UP000887577"/>
    </source>
</evidence>
<feature type="region of interest" description="Disordered" evidence="1">
    <location>
        <begin position="563"/>
        <end position="591"/>
    </location>
</feature>
<feature type="compositionally biased region" description="Polar residues" evidence="1">
    <location>
        <begin position="577"/>
        <end position="589"/>
    </location>
</feature>
<feature type="domain" description="Vacuolar membrane-associated protein Iml1 N-terminal" evidence="2">
    <location>
        <begin position="127"/>
        <end position="417"/>
    </location>
</feature>